<evidence type="ECO:0000313" key="2">
    <source>
        <dbReference type="Proteomes" id="UP000825935"/>
    </source>
</evidence>
<dbReference type="PANTHER" id="PTHR33116">
    <property type="entry name" value="REVERSE TRANSCRIPTASE ZINC-BINDING DOMAIN-CONTAINING PROTEIN-RELATED-RELATED"/>
    <property type="match status" value="1"/>
</dbReference>
<reference evidence="1" key="1">
    <citation type="submission" date="2021-08" db="EMBL/GenBank/DDBJ databases">
        <title>WGS assembly of Ceratopteris richardii.</title>
        <authorList>
            <person name="Marchant D.B."/>
            <person name="Chen G."/>
            <person name="Jenkins J."/>
            <person name="Shu S."/>
            <person name="Leebens-Mack J."/>
            <person name="Grimwood J."/>
            <person name="Schmutz J."/>
            <person name="Soltis P."/>
            <person name="Soltis D."/>
            <person name="Chen Z.-H."/>
        </authorList>
    </citation>
    <scope>NUCLEOTIDE SEQUENCE</scope>
    <source>
        <strain evidence="1">Whitten #5841</strain>
        <tissue evidence="1">Leaf</tissue>
    </source>
</reference>
<gene>
    <name evidence="1" type="ORF">KP509_17G036800</name>
</gene>
<dbReference type="AlphaFoldDB" id="A0A8T2SXH8"/>
<dbReference type="Proteomes" id="UP000825935">
    <property type="component" value="Chromosome 17"/>
</dbReference>
<organism evidence="1 2">
    <name type="scientific">Ceratopteris richardii</name>
    <name type="common">Triangle waterfern</name>
    <dbReference type="NCBI Taxonomy" id="49495"/>
    <lineage>
        <taxon>Eukaryota</taxon>
        <taxon>Viridiplantae</taxon>
        <taxon>Streptophyta</taxon>
        <taxon>Embryophyta</taxon>
        <taxon>Tracheophyta</taxon>
        <taxon>Polypodiopsida</taxon>
        <taxon>Polypodiidae</taxon>
        <taxon>Polypodiales</taxon>
        <taxon>Pteridineae</taxon>
        <taxon>Pteridaceae</taxon>
        <taxon>Parkerioideae</taxon>
        <taxon>Ceratopteris</taxon>
    </lineage>
</organism>
<dbReference type="EMBL" id="CM035422">
    <property type="protein sequence ID" value="KAH7373095.1"/>
    <property type="molecule type" value="Genomic_DNA"/>
</dbReference>
<dbReference type="OrthoDB" id="1751077at2759"/>
<keyword evidence="2" id="KW-1185">Reference proteome</keyword>
<evidence type="ECO:0008006" key="3">
    <source>
        <dbReference type="Google" id="ProtNLM"/>
    </source>
</evidence>
<sequence length="257" mass="29805">MGFQISFAQRWEWVVERFKKHLLYWYDANSSLPHRTFVLNHYILPKLVYFLACWSPSNKQLEQVICLARNFLWGSKSDQKKVPKVAWKICCLPKFQGGLGIINPVKMAENLAAKWILRCIDCNDVWACLLKRNISRFYLSDYRAWKNINLWDIIISPHPVTPVGSPLVCRMWLAWFKAKNSFKLPNDFSGSLHFFLQESPWLGWLAYYKGNSLSIKQHKCHKAGISSWNNFMSGGLVRNAQDVLSGTNLSLSCLQVV</sequence>
<comment type="caution">
    <text evidence="1">The sequence shown here is derived from an EMBL/GenBank/DDBJ whole genome shotgun (WGS) entry which is preliminary data.</text>
</comment>
<proteinExistence type="predicted"/>
<protein>
    <recommendedName>
        <fullName evidence="3">Reverse transcriptase zinc-binding domain-containing protein</fullName>
    </recommendedName>
</protein>
<accession>A0A8T2SXH8</accession>
<evidence type="ECO:0000313" key="1">
    <source>
        <dbReference type="EMBL" id="KAH7373095.1"/>
    </source>
</evidence>
<name>A0A8T2SXH8_CERRI</name>